<keyword evidence="2" id="KW-1185">Reference proteome</keyword>
<dbReference type="Proteomes" id="UP000682134">
    <property type="component" value="Unassembled WGS sequence"/>
</dbReference>
<dbReference type="EMBL" id="JAGIYQ010000021">
    <property type="protein sequence ID" value="MBP0727282.1"/>
    <property type="molecule type" value="Genomic_DNA"/>
</dbReference>
<dbReference type="AlphaFoldDB" id="A0A940NUB4"/>
<comment type="caution">
    <text evidence="1">The sequence shown here is derived from an EMBL/GenBank/DDBJ whole genome shotgun (WGS) entry which is preliminary data.</text>
</comment>
<gene>
    <name evidence="1" type="ORF">J5Y03_19210</name>
</gene>
<evidence type="ECO:0000313" key="2">
    <source>
        <dbReference type="Proteomes" id="UP000682134"/>
    </source>
</evidence>
<accession>A0A940NUB4</accession>
<dbReference type="RefSeq" id="WP_209407618.1">
    <property type="nucleotide sequence ID" value="NZ_JAGIYQ010000021.1"/>
</dbReference>
<protein>
    <submittedName>
        <fullName evidence="1">YaaR family protein</fullName>
    </submittedName>
</protein>
<sequence length="146" mass="16865">MKIDQNLIAKLNSERKDLRQNQPTSVNFQSLVQRNESKLQLDQLVRLMGEIEVQGERLSKGKHLRDLARFKQLVKRFVKEAVDFGLELSEQNSWSPGGYVNTLHVVKLIDEKLVELTNEMIDKESESMDLLKKIGEIKGLLINLYT</sequence>
<evidence type="ECO:0000313" key="1">
    <source>
        <dbReference type="EMBL" id="MBP0727282.1"/>
    </source>
</evidence>
<proteinExistence type="predicted"/>
<organism evidence="1 2">
    <name type="scientific">Gottfriedia endophytica</name>
    <dbReference type="NCBI Taxonomy" id="2820819"/>
    <lineage>
        <taxon>Bacteria</taxon>
        <taxon>Bacillati</taxon>
        <taxon>Bacillota</taxon>
        <taxon>Bacilli</taxon>
        <taxon>Bacillales</taxon>
        <taxon>Bacillaceae</taxon>
        <taxon>Gottfriedia</taxon>
    </lineage>
</organism>
<name>A0A940NUB4_9BACI</name>
<dbReference type="Gene3D" id="1.20.120.490">
    <property type="entry name" value="Hypothetical protein TM1646-like domain"/>
    <property type="match status" value="1"/>
</dbReference>
<dbReference type="SUPFAM" id="SSF158397">
    <property type="entry name" value="TM1646-like"/>
    <property type="match status" value="1"/>
</dbReference>
<dbReference type="InterPro" id="IPR024042">
    <property type="entry name" value="TM1646-like_dom_sf"/>
</dbReference>
<dbReference type="Pfam" id="PF03885">
    <property type="entry name" value="DUF327"/>
    <property type="match status" value="1"/>
</dbReference>
<dbReference type="InterPro" id="IPR005585">
    <property type="entry name" value="DUF327"/>
</dbReference>
<reference evidence="1" key="1">
    <citation type="submission" date="2021-04" db="EMBL/GenBank/DDBJ databases">
        <title>Genome seq and assembly of Bacillus sp.</title>
        <authorList>
            <person name="Chhetri G."/>
        </authorList>
    </citation>
    <scope>NUCLEOTIDE SEQUENCE</scope>
    <source>
        <strain evidence="1">RG28</strain>
    </source>
</reference>